<comment type="caution">
    <text evidence="2">The sequence shown here is derived from an EMBL/GenBank/DDBJ whole genome shotgun (WGS) entry which is preliminary data.</text>
</comment>
<feature type="region of interest" description="Disordered" evidence="1">
    <location>
        <begin position="61"/>
        <end position="81"/>
    </location>
</feature>
<dbReference type="EMBL" id="AMZH03004995">
    <property type="protein sequence ID" value="RRT67566.1"/>
    <property type="molecule type" value="Genomic_DNA"/>
</dbReference>
<reference evidence="2 3" key="1">
    <citation type="journal article" date="2014" name="Agronomy (Basel)">
        <title>A Draft Genome Sequence for Ensete ventricosum, the Drought-Tolerant Tree Against Hunger.</title>
        <authorList>
            <person name="Harrison J."/>
            <person name="Moore K.A."/>
            <person name="Paszkiewicz K."/>
            <person name="Jones T."/>
            <person name="Grant M."/>
            <person name="Ambacheew D."/>
            <person name="Muzemil S."/>
            <person name="Studholme D.J."/>
        </authorList>
    </citation>
    <scope>NUCLEOTIDE SEQUENCE [LARGE SCALE GENOMIC DNA]</scope>
</reference>
<evidence type="ECO:0000313" key="3">
    <source>
        <dbReference type="Proteomes" id="UP000287651"/>
    </source>
</evidence>
<organism evidence="2 3">
    <name type="scientific">Ensete ventricosum</name>
    <name type="common">Abyssinian banana</name>
    <name type="synonym">Musa ensete</name>
    <dbReference type="NCBI Taxonomy" id="4639"/>
    <lineage>
        <taxon>Eukaryota</taxon>
        <taxon>Viridiplantae</taxon>
        <taxon>Streptophyta</taxon>
        <taxon>Embryophyta</taxon>
        <taxon>Tracheophyta</taxon>
        <taxon>Spermatophyta</taxon>
        <taxon>Magnoliopsida</taxon>
        <taxon>Liliopsida</taxon>
        <taxon>Zingiberales</taxon>
        <taxon>Musaceae</taxon>
        <taxon>Ensete</taxon>
    </lineage>
</organism>
<gene>
    <name evidence="2" type="ORF">B296_00016293</name>
</gene>
<evidence type="ECO:0000313" key="2">
    <source>
        <dbReference type="EMBL" id="RRT67566.1"/>
    </source>
</evidence>
<evidence type="ECO:0000256" key="1">
    <source>
        <dbReference type="SAM" id="MobiDB-lite"/>
    </source>
</evidence>
<dbReference type="AlphaFoldDB" id="A0A426ZUB5"/>
<sequence length="81" mass="9263">MVDLPKQAIEDYKKSLGFEMGLVWMGQVSFEYGYRVALARFQARYPDLEIEEDAFKILPEDSNVSMAAKQPFDDSPPSPEE</sequence>
<dbReference type="Proteomes" id="UP000287651">
    <property type="component" value="Unassembled WGS sequence"/>
</dbReference>
<name>A0A426ZUB5_ENSVE</name>
<proteinExistence type="predicted"/>
<protein>
    <submittedName>
        <fullName evidence="2">Uncharacterized protein</fullName>
    </submittedName>
</protein>
<accession>A0A426ZUB5</accession>